<organism evidence="2 3">
    <name type="scientific">Pyricularia grisea</name>
    <name type="common">Crabgrass-specific blast fungus</name>
    <name type="synonym">Magnaporthe grisea</name>
    <dbReference type="NCBI Taxonomy" id="148305"/>
    <lineage>
        <taxon>Eukaryota</taxon>
        <taxon>Fungi</taxon>
        <taxon>Dikarya</taxon>
        <taxon>Ascomycota</taxon>
        <taxon>Pezizomycotina</taxon>
        <taxon>Sordariomycetes</taxon>
        <taxon>Sordariomycetidae</taxon>
        <taxon>Magnaporthales</taxon>
        <taxon>Pyriculariaceae</taxon>
        <taxon>Pyricularia</taxon>
    </lineage>
</organism>
<feature type="region of interest" description="Disordered" evidence="1">
    <location>
        <begin position="293"/>
        <end position="350"/>
    </location>
</feature>
<feature type="compositionally biased region" description="Basic and acidic residues" evidence="1">
    <location>
        <begin position="1"/>
        <end position="10"/>
    </location>
</feature>
<evidence type="ECO:0000313" key="2">
    <source>
        <dbReference type="Proteomes" id="UP000515153"/>
    </source>
</evidence>
<feature type="compositionally biased region" description="Acidic residues" evidence="1">
    <location>
        <begin position="230"/>
        <end position="246"/>
    </location>
</feature>
<feature type="compositionally biased region" description="Basic and acidic residues" evidence="1">
    <location>
        <begin position="88"/>
        <end position="100"/>
    </location>
</feature>
<feature type="region of interest" description="Disordered" evidence="1">
    <location>
        <begin position="219"/>
        <end position="269"/>
    </location>
</feature>
<feature type="compositionally biased region" description="Basic and acidic residues" evidence="1">
    <location>
        <begin position="293"/>
        <end position="315"/>
    </location>
</feature>
<dbReference type="Proteomes" id="UP000515153">
    <property type="component" value="Chromosome I"/>
</dbReference>
<proteinExistence type="predicted"/>
<feature type="compositionally biased region" description="Basic and acidic residues" evidence="1">
    <location>
        <begin position="323"/>
        <end position="344"/>
    </location>
</feature>
<reference evidence="2 3" key="1">
    <citation type="journal article" date="2019" name="Mol. Biol. Evol.">
        <title>Blast fungal genomes show frequent chromosomal changes, gene gains and losses, and effector gene turnover.</title>
        <authorList>
            <person name="Gomez Luciano L.B."/>
            <person name="Jason Tsai I."/>
            <person name="Chuma I."/>
            <person name="Tosa Y."/>
            <person name="Chen Y.H."/>
            <person name="Li J.Y."/>
            <person name="Li M.Y."/>
            <person name="Jade Lu M.Y."/>
            <person name="Nakayashiki H."/>
            <person name="Li W.H."/>
        </authorList>
    </citation>
    <scope>NUCLEOTIDE SEQUENCE [LARGE SCALE GENOMIC DNA]</scope>
    <source>
        <strain evidence="2 3">NI907</strain>
    </source>
</reference>
<accession>A0A6P8B4Q5</accession>
<feature type="compositionally biased region" description="Pro residues" evidence="1">
    <location>
        <begin position="124"/>
        <end position="133"/>
    </location>
</feature>
<name>A0A6P8B4Q5_PYRGI</name>
<dbReference type="Pfam" id="PF12396">
    <property type="entry name" value="DUF3659"/>
    <property type="match status" value="1"/>
</dbReference>
<dbReference type="KEGG" id="pgri:PgNI_05934"/>
<gene>
    <name evidence="3" type="ORF">PgNI_05934</name>
</gene>
<evidence type="ECO:0000256" key="1">
    <source>
        <dbReference type="SAM" id="MobiDB-lite"/>
    </source>
</evidence>
<sequence length="381" mass="41840">MSSDSSKPDGQRGWGLKNRSKNKVTSKESVVDTAEPQPADADDLSDVKPVEEIESDDEENDERHAQHHRLHQGEDGSRSGGRRSSKQHGRDLRKEFEKQTPKVGASVSAHDAYNQEPAYVAPIPKIPPIPPVASPSSLEGRDGKDRNGVPASNRPKIPRWVTERLIGKRIDEYGDIVDDDGKVLGRVAGDLPSMVGRTVLNQRGDILGDDGELLGYVAEVTPSKGKQNEAADDGDDMEKYTDEEDDGAPRSPPKSIDQYTGKSSASLQVDHRGNILDSYGNIIGHFRDNLRNPKTEAEIKAEERQQQRASSREQEQSGPSNSKTKEKPADDRPPNAAAWRKENESPSDIFLDVKSTTEGIQLTIRIPTVFPNGGTPRVNFS</sequence>
<feature type="region of interest" description="Disordered" evidence="1">
    <location>
        <begin position="1"/>
        <end position="156"/>
    </location>
</feature>
<dbReference type="RefSeq" id="XP_030982177.1">
    <property type="nucleotide sequence ID" value="XM_031125963.1"/>
</dbReference>
<evidence type="ECO:0000313" key="3">
    <source>
        <dbReference type="RefSeq" id="XP_030982177.1"/>
    </source>
</evidence>
<reference evidence="3" key="3">
    <citation type="submission" date="2025-08" db="UniProtKB">
        <authorList>
            <consortium name="RefSeq"/>
        </authorList>
    </citation>
    <scope>IDENTIFICATION</scope>
    <source>
        <strain evidence="3">NI907</strain>
    </source>
</reference>
<reference evidence="3" key="2">
    <citation type="submission" date="2019-10" db="EMBL/GenBank/DDBJ databases">
        <authorList>
            <consortium name="NCBI Genome Project"/>
        </authorList>
    </citation>
    <scope>NUCLEOTIDE SEQUENCE</scope>
    <source>
        <strain evidence="3">NI907</strain>
    </source>
</reference>
<protein>
    <submittedName>
        <fullName evidence="3">Uncharacterized protein</fullName>
    </submittedName>
</protein>
<keyword evidence="2" id="KW-1185">Reference proteome</keyword>
<dbReference type="AlphaFoldDB" id="A0A6P8B4Q5"/>
<feature type="compositionally biased region" description="Polar residues" evidence="1">
    <location>
        <begin position="257"/>
        <end position="267"/>
    </location>
</feature>
<dbReference type="InterPro" id="IPR022124">
    <property type="entry name" value="DUF3659"/>
</dbReference>
<dbReference type="GeneID" id="41960872"/>